<evidence type="ECO:0000256" key="5">
    <source>
        <dbReference type="ARBA" id="ARBA00023004"/>
    </source>
</evidence>
<keyword evidence="2" id="KW-0004">4Fe-4S</keyword>
<keyword evidence="9" id="KW-1185">Reference proteome</keyword>
<evidence type="ECO:0000313" key="8">
    <source>
        <dbReference type="EMBL" id="MDC8773487.1"/>
    </source>
</evidence>
<evidence type="ECO:0000256" key="1">
    <source>
        <dbReference type="ARBA" id="ARBA00001966"/>
    </source>
</evidence>
<dbReference type="InterPro" id="IPR012840">
    <property type="entry name" value="NrdG2"/>
</dbReference>
<dbReference type="EMBL" id="JAQQXT010000012">
    <property type="protein sequence ID" value="MDC8773487.1"/>
    <property type="molecule type" value="Genomic_DNA"/>
</dbReference>
<feature type="domain" description="Radical SAM core" evidence="7">
    <location>
        <begin position="18"/>
        <end position="239"/>
    </location>
</feature>
<evidence type="ECO:0000259" key="7">
    <source>
        <dbReference type="PROSITE" id="PS51918"/>
    </source>
</evidence>
<accession>A0ABT5KHR8</accession>
<proteinExistence type="predicted"/>
<sequence>MKQAALAVAGLTPFSSVDYPGHLAAVVFIAGCPWRCGYCHNPAMQRRSAKSMHWPALLAWLELRVGLLDAVVFSGGEATLDPALPQAMAQARALGFKIGLHTAGMLPQRLPPLLPWLDWVGLDIKTPLDDAKLLGKIAGLGAAGAKRSAAAVRDSLKILAASGVAFECRSTVHPLLHDDDVLRAIGDQLREAGVQQWVLQMARPVTCSQPLPAVGDDYPAPALLAELKLFSPKMQLRRG</sequence>
<dbReference type="SFLD" id="SFLDG01094">
    <property type="entry name" value="Uncharacterised_Radical_SAM_Su"/>
    <property type="match status" value="1"/>
</dbReference>
<dbReference type="Pfam" id="PF04055">
    <property type="entry name" value="Radical_SAM"/>
    <property type="match status" value="1"/>
</dbReference>
<reference evidence="8 9" key="1">
    <citation type="submission" date="2022-10" db="EMBL/GenBank/DDBJ databases">
        <title>Paucibacter sp. hw1 Genome sequencing.</title>
        <authorList>
            <person name="Park S."/>
        </authorList>
    </citation>
    <scope>NUCLEOTIDE SEQUENCE [LARGE SCALE GENOMIC DNA]</scope>
    <source>
        <strain evidence="9">hw1</strain>
    </source>
</reference>
<dbReference type="SFLD" id="SFLDS00029">
    <property type="entry name" value="Radical_SAM"/>
    <property type="match status" value="1"/>
</dbReference>
<dbReference type="PROSITE" id="PS51918">
    <property type="entry name" value="RADICAL_SAM"/>
    <property type="match status" value="1"/>
</dbReference>
<comment type="caution">
    <text evidence="8">The sequence shown here is derived from an EMBL/GenBank/DDBJ whole genome shotgun (WGS) entry which is preliminary data.</text>
</comment>
<evidence type="ECO:0000256" key="4">
    <source>
        <dbReference type="ARBA" id="ARBA00022723"/>
    </source>
</evidence>
<evidence type="ECO:0000256" key="3">
    <source>
        <dbReference type="ARBA" id="ARBA00022691"/>
    </source>
</evidence>
<dbReference type="InterPro" id="IPR034457">
    <property type="entry name" value="Organic_radical-activating"/>
</dbReference>
<dbReference type="CDD" id="cd01335">
    <property type="entry name" value="Radical_SAM"/>
    <property type="match status" value="1"/>
</dbReference>
<dbReference type="Gene3D" id="3.20.20.70">
    <property type="entry name" value="Aldolase class I"/>
    <property type="match status" value="1"/>
</dbReference>
<gene>
    <name evidence="8" type="ORF">PRZ03_18040</name>
</gene>
<evidence type="ECO:0000313" key="9">
    <source>
        <dbReference type="Proteomes" id="UP001221189"/>
    </source>
</evidence>
<dbReference type="SUPFAM" id="SSF102114">
    <property type="entry name" value="Radical SAM enzymes"/>
    <property type="match status" value="1"/>
</dbReference>
<evidence type="ECO:0000256" key="6">
    <source>
        <dbReference type="ARBA" id="ARBA00023014"/>
    </source>
</evidence>
<dbReference type="PANTHER" id="PTHR30352">
    <property type="entry name" value="PYRUVATE FORMATE-LYASE-ACTIVATING ENZYME"/>
    <property type="match status" value="1"/>
</dbReference>
<keyword evidence="3" id="KW-0949">S-adenosyl-L-methionine</keyword>
<dbReference type="InterPro" id="IPR013785">
    <property type="entry name" value="Aldolase_TIM"/>
</dbReference>
<dbReference type="InterPro" id="IPR058240">
    <property type="entry name" value="rSAM_sf"/>
</dbReference>
<dbReference type="RefSeq" id="WP_273601640.1">
    <property type="nucleotide sequence ID" value="NZ_JAQQXT010000012.1"/>
</dbReference>
<dbReference type="PANTHER" id="PTHR30352:SF13">
    <property type="entry name" value="GLYCYL-RADICAL ENZYME ACTIVATING ENZYME YJJW-RELATED"/>
    <property type="match status" value="1"/>
</dbReference>
<protein>
    <submittedName>
        <fullName evidence="8">Anaerobic ribonucleoside-triphosphate reductase activating protein</fullName>
    </submittedName>
</protein>
<dbReference type="InterPro" id="IPR007197">
    <property type="entry name" value="rSAM"/>
</dbReference>
<organism evidence="8 9">
    <name type="scientific">Roseateles albus</name>
    <dbReference type="NCBI Taxonomy" id="2987525"/>
    <lineage>
        <taxon>Bacteria</taxon>
        <taxon>Pseudomonadati</taxon>
        <taxon>Pseudomonadota</taxon>
        <taxon>Betaproteobacteria</taxon>
        <taxon>Burkholderiales</taxon>
        <taxon>Sphaerotilaceae</taxon>
        <taxon>Roseateles</taxon>
    </lineage>
</organism>
<evidence type="ECO:0000256" key="2">
    <source>
        <dbReference type="ARBA" id="ARBA00022485"/>
    </source>
</evidence>
<keyword evidence="6" id="KW-0411">Iron-sulfur</keyword>
<name>A0ABT5KHR8_9BURK</name>
<dbReference type="PROSITE" id="PS51257">
    <property type="entry name" value="PROKAR_LIPOPROTEIN"/>
    <property type="match status" value="1"/>
</dbReference>
<keyword evidence="4" id="KW-0479">Metal-binding</keyword>
<dbReference type="Proteomes" id="UP001221189">
    <property type="component" value="Unassembled WGS sequence"/>
</dbReference>
<comment type="cofactor">
    <cofactor evidence="1">
        <name>[4Fe-4S] cluster</name>
        <dbReference type="ChEBI" id="CHEBI:49883"/>
    </cofactor>
</comment>
<dbReference type="NCBIfam" id="TIGR02495">
    <property type="entry name" value="NrdG2"/>
    <property type="match status" value="1"/>
</dbReference>
<keyword evidence="5" id="KW-0408">Iron</keyword>